<protein>
    <submittedName>
        <fullName evidence="3">Helix-turn-helix protein</fullName>
    </submittedName>
</protein>
<evidence type="ECO:0000313" key="4">
    <source>
        <dbReference type="Proteomes" id="UP000272400"/>
    </source>
</evidence>
<dbReference type="PANTHER" id="PTHR46797">
    <property type="entry name" value="HTH-TYPE TRANSCRIPTIONAL REGULATOR"/>
    <property type="match status" value="1"/>
</dbReference>
<evidence type="ECO:0000259" key="2">
    <source>
        <dbReference type="PROSITE" id="PS50943"/>
    </source>
</evidence>
<dbReference type="PROSITE" id="PS50943">
    <property type="entry name" value="HTH_CROC1"/>
    <property type="match status" value="1"/>
</dbReference>
<dbReference type="GO" id="GO:0003677">
    <property type="term" value="F:DNA binding"/>
    <property type="evidence" value="ECO:0007669"/>
    <property type="project" value="UniProtKB-KW"/>
</dbReference>
<gene>
    <name evidence="3" type="ORF">EDD29_8771</name>
</gene>
<dbReference type="GO" id="GO:0005829">
    <property type="term" value="C:cytosol"/>
    <property type="evidence" value="ECO:0007669"/>
    <property type="project" value="TreeGrafter"/>
</dbReference>
<reference evidence="3 4" key="1">
    <citation type="submission" date="2018-11" db="EMBL/GenBank/DDBJ databases">
        <title>Sequencing the genomes of 1000 actinobacteria strains.</title>
        <authorList>
            <person name="Klenk H.-P."/>
        </authorList>
    </citation>
    <scope>NUCLEOTIDE SEQUENCE [LARGE SCALE GENOMIC DNA]</scope>
    <source>
        <strain evidence="3 4">DSM 44254</strain>
    </source>
</reference>
<dbReference type="Pfam" id="PF13560">
    <property type="entry name" value="HTH_31"/>
    <property type="match status" value="1"/>
</dbReference>
<proteinExistence type="predicted"/>
<comment type="caution">
    <text evidence="3">The sequence shown here is derived from an EMBL/GenBank/DDBJ whole genome shotgun (WGS) entry which is preliminary data.</text>
</comment>
<dbReference type="OrthoDB" id="3188736at2"/>
<dbReference type="Gene3D" id="1.10.260.40">
    <property type="entry name" value="lambda repressor-like DNA-binding domains"/>
    <property type="match status" value="1"/>
</dbReference>
<dbReference type="EMBL" id="RJKE01000001">
    <property type="protein sequence ID" value="ROO91028.1"/>
    <property type="molecule type" value="Genomic_DNA"/>
</dbReference>
<dbReference type="AlphaFoldDB" id="A0A3N1DD05"/>
<keyword evidence="4" id="KW-1185">Reference proteome</keyword>
<evidence type="ECO:0000313" key="3">
    <source>
        <dbReference type="EMBL" id="ROO91028.1"/>
    </source>
</evidence>
<dbReference type="Proteomes" id="UP000272400">
    <property type="component" value="Unassembled WGS sequence"/>
</dbReference>
<dbReference type="RefSeq" id="WP_123669902.1">
    <property type="nucleotide sequence ID" value="NZ_RJKE01000001.1"/>
</dbReference>
<name>A0A3N1DD05_9ACTN</name>
<dbReference type="PANTHER" id="PTHR46797:SF1">
    <property type="entry name" value="METHYLPHOSPHONATE SYNTHASE"/>
    <property type="match status" value="1"/>
</dbReference>
<sequence>MLELVKDGPGGEPAARPLLRDLLGGELRRLRREQGRTLADVARHARISMPYLSEVERGRKEASSEVLASVCEALSVDLGEVLTEVGRGMSARRAPVIMRPAARRAGPGDVFCLAA</sequence>
<keyword evidence="1" id="KW-0238">DNA-binding</keyword>
<dbReference type="CDD" id="cd00093">
    <property type="entry name" value="HTH_XRE"/>
    <property type="match status" value="1"/>
</dbReference>
<dbReference type="GO" id="GO:0003700">
    <property type="term" value="F:DNA-binding transcription factor activity"/>
    <property type="evidence" value="ECO:0007669"/>
    <property type="project" value="TreeGrafter"/>
</dbReference>
<evidence type="ECO:0000256" key="1">
    <source>
        <dbReference type="ARBA" id="ARBA00023125"/>
    </source>
</evidence>
<dbReference type="InterPro" id="IPR050807">
    <property type="entry name" value="TransReg_Diox_bact_type"/>
</dbReference>
<dbReference type="SUPFAM" id="SSF47413">
    <property type="entry name" value="lambda repressor-like DNA-binding domains"/>
    <property type="match status" value="1"/>
</dbReference>
<dbReference type="InterPro" id="IPR001387">
    <property type="entry name" value="Cro/C1-type_HTH"/>
</dbReference>
<accession>A0A3N1DD05</accession>
<dbReference type="SMART" id="SM00530">
    <property type="entry name" value="HTH_XRE"/>
    <property type="match status" value="1"/>
</dbReference>
<organism evidence="3 4">
    <name type="scientific">Actinocorallia herbida</name>
    <dbReference type="NCBI Taxonomy" id="58109"/>
    <lineage>
        <taxon>Bacteria</taxon>
        <taxon>Bacillati</taxon>
        <taxon>Actinomycetota</taxon>
        <taxon>Actinomycetes</taxon>
        <taxon>Streptosporangiales</taxon>
        <taxon>Thermomonosporaceae</taxon>
        <taxon>Actinocorallia</taxon>
    </lineage>
</organism>
<feature type="domain" description="HTH cro/C1-type" evidence="2">
    <location>
        <begin position="27"/>
        <end position="81"/>
    </location>
</feature>
<dbReference type="InterPro" id="IPR010982">
    <property type="entry name" value="Lambda_DNA-bd_dom_sf"/>
</dbReference>